<keyword evidence="3 5" id="KW-0560">Oxidoreductase</keyword>
<dbReference type="RefSeq" id="WP_379753676.1">
    <property type="nucleotide sequence ID" value="NZ_JBHSYB010000008.1"/>
</dbReference>
<dbReference type="Gene3D" id="3.90.25.10">
    <property type="entry name" value="UDP-galactose 4-epimerase, domain 1"/>
    <property type="match status" value="1"/>
</dbReference>
<evidence type="ECO:0000259" key="6">
    <source>
        <dbReference type="Pfam" id="PF01370"/>
    </source>
</evidence>
<comment type="caution">
    <text evidence="7">The sequence shown here is derived from an EMBL/GenBank/DDBJ whole genome shotgun (WGS) entry which is preliminary data.</text>
</comment>
<dbReference type="EMBL" id="JBHTIZ010000007">
    <property type="protein sequence ID" value="MFD0983422.1"/>
    <property type="molecule type" value="Genomic_DNA"/>
</dbReference>
<evidence type="ECO:0000256" key="4">
    <source>
        <dbReference type="ARBA" id="ARBA00023235"/>
    </source>
</evidence>
<keyword evidence="8" id="KW-1185">Reference proteome</keyword>
<dbReference type="InterPro" id="IPR036291">
    <property type="entry name" value="NAD(P)-bd_dom_sf"/>
</dbReference>
<dbReference type="PANTHER" id="PTHR43238">
    <property type="entry name" value="GDP-L-FUCOSE SYNTHASE"/>
    <property type="match status" value="1"/>
</dbReference>
<dbReference type="HAMAP" id="MF_00956">
    <property type="entry name" value="GDP_fucose_synth"/>
    <property type="match status" value="1"/>
</dbReference>
<feature type="domain" description="NAD-dependent epimerase/dehydratase" evidence="6">
    <location>
        <begin position="7"/>
        <end position="238"/>
    </location>
</feature>
<feature type="site" description="Important for catalytic activity" evidence="5">
    <location>
        <position position="110"/>
    </location>
</feature>
<comment type="catalytic activity">
    <reaction evidence="5">
        <text>GDP-beta-L-fucose + NADP(+) = GDP-4-dehydro-alpha-D-rhamnose + NADPH + H(+)</text>
        <dbReference type="Rhea" id="RHEA:18885"/>
        <dbReference type="ChEBI" id="CHEBI:15378"/>
        <dbReference type="ChEBI" id="CHEBI:57273"/>
        <dbReference type="ChEBI" id="CHEBI:57783"/>
        <dbReference type="ChEBI" id="CHEBI:57964"/>
        <dbReference type="ChEBI" id="CHEBI:58349"/>
        <dbReference type="EC" id="1.1.1.271"/>
    </reaction>
</comment>
<proteinExistence type="inferred from homology"/>
<organism evidence="7 8">
    <name type="scientific">Flavobacterium myungsuense</name>
    <dbReference type="NCBI Taxonomy" id="651823"/>
    <lineage>
        <taxon>Bacteria</taxon>
        <taxon>Pseudomonadati</taxon>
        <taxon>Bacteroidota</taxon>
        <taxon>Flavobacteriia</taxon>
        <taxon>Flavobacteriales</taxon>
        <taxon>Flavobacteriaceae</taxon>
        <taxon>Flavobacterium</taxon>
    </lineage>
</organism>
<accession>A0ABW3IZ23</accession>
<dbReference type="Pfam" id="PF01370">
    <property type="entry name" value="Epimerase"/>
    <property type="match status" value="1"/>
</dbReference>
<keyword evidence="2 5" id="KW-0521">NADP</keyword>
<evidence type="ECO:0000256" key="3">
    <source>
        <dbReference type="ARBA" id="ARBA00023002"/>
    </source>
</evidence>
<dbReference type="PANTHER" id="PTHR43238:SF1">
    <property type="entry name" value="GDP-L-FUCOSE SYNTHASE"/>
    <property type="match status" value="1"/>
</dbReference>
<sequence>MQITSKIYVAGHRGMVGSAIVKDLTNKGFTNIITRTSSELNLINQQDVADFFEKEKPEYVFLAAAKVGGIVANNTLRADFIYENILIQSNVIHQSYKNGVKKLLFLGSTCIYPKLAPQPLKEEYLLTGLLEETNEPYAIAKIAGIKMCDAYRDQYNCNFISVMPTNLYGFNDNYDLQNSHVLPALLRKFHEAKQNNESEVVVWGTGTPLREFLHASDMANACVYLMQNYNDKGFVNIGTGKEIAIKDLAELVKNIVGFEGNIVFDALKPDGTPRKLTDTTKLNSLGWKHTIELPEGISKVYQEKFNG</sequence>
<feature type="binding site" evidence="5">
    <location>
        <begin position="106"/>
        <end position="109"/>
    </location>
    <ligand>
        <name>NADP(+)</name>
        <dbReference type="ChEBI" id="CHEBI:58349"/>
    </ligand>
</feature>
<feature type="binding site" evidence="5">
    <location>
        <begin position="164"/>
        <end position="167"/>
    </location>
    <ligand>
        <name>NADP(+)</name>
        <dbReference type="ChEBI" id="CHEBI:58349"/>
    </ligand>
</feature>
<evidence type="ECO:0000256" key="5">
    <source>
        <dbReference type="HAMAP-Rule" id="MF_00956"/>
    </source>
</evidence>
<feature type="binding site" evidence="5">
    <location>
        <position position="203"/>
    </location>
    <ligand>
        <name>substrate</name>
    </ligand>
</feature>
<dbReference type="CDD" id="cd05239">
    <property type="entry name" value="GDP_FS_SDR_e"/>
    <property type="match status" value="1"/>
</dbReference>
<comment type="similarity">
    <text evidence="1 5">Belongs to the NAD(P)-dependent epimerase/dehydratase family. Fucose synthase subfamily.</text>
</comment>
<comment type="pathway">
    <text evidence="5">Nucleotide-sugar biosynthesis; GDP-L-fucose biosynthesis via de novo pathway; GDP-L-fucose from GDP-alpha-D-mannose: step 2/2.</text>
</comment>
<feature type="binding site" evidence="5">
    <location>
        <position position="180"/>
    </location>
    <ligand>
        <name>NADP(+)</name>
        <dbReference type="ChEBI" id="CHEBI:58349"/>
    </ligand>
</feature>
<evidence type="ECO:0000313" key="8">
    <source>
        <dbReference type="Proteomes" id="UP001597051"/>
    </source>
</evidence>
<reference evidence="8" key="1">
    <citation type="journal article" date="2019" name="Int. J. Syst. Evol. Microbiol.">
        <title>The Global Catalogue of Microorganisms (GCM) 10K type strain sequencing project: providing services to taxonomists for standard genome sequencing and annotation.</title>
        <authorList>
            <consortium name="The Broad Institute Genomics Platform"/>
            <consortium name="The Broad Institute Genome Sequencing Center for Infectious Disease"/>
            <person name="Wu L."/>
            <person name="Ma J."/>
        </authorList>
    </citation>
    <scope>NUCLEOTIDE SEQUENCE [LARGE SCALE GENOMIC DNA]</scope>
    <source>
        <strain evidence="8">CECT 7649</strain>
    </source>
</reference>
<gene>
    <name evidence="5" type="primary">fcl</name>
    <name evidence="7" type="ORF">ACFQ0S_02925</name>
</gene>
<evidence type="ECO:0000256" key="1">
    <source>
        <dbReference type="ARBA" id="ARBA00005959"/>
    </source>
</evidence>
<dbReference type="InterPro" id="IPR001509">
    <property type="entry name" value="Epimerase_deHydtase"/>
</dbReference>
<feature type="active site" description="Proton donor/acceptor" evidence="5">
    <location>
        <position position="137"/>
    </location>
</feature>
<evidence type="ECO:0000256" key="2">
    <source>
        <dbReference type="ARBA" id="ARBA00022857"/>
    </source>
</evidence>
<feature type="site" description="Important for catalytic activity" evidence="5">
    <location>
        <position position="108"/>
    </location>
</feature>
<protein>
    <recommendedName>
        <fullName evidence="5">GDP-L-fucose synthase</fullName>
        <ecNumber evidence="5">1.1.1.271</ecNumber>
    </recommendedName>
    <alternativeName>
        <fullName evidence="5">GDP-4-keto-6-deoxy-D-mannose-3,5-epimerase-4-reductase</fullName>
    </alternativeName>
</protein>
<keyword evidence="5" id="KW-0511">Multifunctional enzyme</keyword>
<feature type="binding site" evidence="5">
    <location>
        <begin position="11"/>
        <end position="17"/>
    </location>
    <ligand>
        <name>NADP(+)</name>
        <dbReference type="ChEBI" id="CHEBI:58349"/>
    </ligand>
</feature>
<dbReference type="SUPFAM" id="SSF51735">
    <property type="entry name" value="NAD(P)-binding Rossmann-fold domains"/>
    <property type="match status" value="1"/>
</dbReference>
<feature type="binding site" evidence="5">
    <location>
        <position position="270"/>
    </location>
    <ligand>
        <name>substrate</name>
    </ligand>
</feature>
<feature type="binding site" evidence="5">
    <location>
        <position position="188"/>
    </location>
    <ligand>
        <name>substrate</name>
    </ligand>
</feature>
<dbReference type="InterPro" id="IPR028614">
    <property type="entry name" value="GDP_fucose/colitose_synth"/>
</dbReference>
<dbReference type="Gene3D" id="3.40.50.720">
    <property type="entry name" value="NAD(P)-binding Rossmann-like Domain"/>
    <property type="match status" value="1"/>
</dbReference>
<name>A0ABW3IZ23_9FLAO</name>
<feature type="binding site" evidence="5">
    <location>
        <position position="141"/>
    </location>
    <ligand>
        <name>NADP(+)</name>
        <dbReference type="ChEBI" id="CHEBI:58349"/>
    </ligand>
</feature>
<dbReference type="EC" id="1.1.1.271" evidence="5"/>
<feature type="binding site" evidence="5">
    <location>
        <position position="210"/>
    </location>
    <ligand>
        <name>substrate</name>
    </ligand>
</feature>
<dbReference type="Proteomes" id="UP001597051">
    <property type="component" value="Unassembled WGS sequence"/>
</dbReference>
<keyword evidence="4 5" id="KW-0413">Isomerase</keyword>
<comment type="function">
    <text evidence="5">Catalyzes the two-step NADP-dependent conversion of GDP-4-dehydro-6-deoxy-D-mannose to GDP-fucose, involving an epimerase and a reductase reaction.</text>
</comment>
<evidence type="ECO:0000313" key="7">
    <source>
        <dbReference type="EMBL" id="MFD0983422.1"/>
    </source>
</evidence>